<dbReference type="EMBL" id="VFQX01000033">
    <property type="protein sequence ID" value="KAF0977914.1"/>
    <property type="molecule type" value="Genomic_DNA"/>
</dbReference>
<reference evidence="9 10" key="1">
    <citation type="journal article" date="2019" name="Sci. Rep.">
        <title>Nanopore sequencing improves the draft genome of the human pathogenic amoeba Naegleria fowleri.</title>
        <authorList>
            <person name="Liechti N."/>
            <person name="Schurch N."/>
            <person name="Bruggmann R."/>
            <person name="Wittwer M."/>
        </authorList>
    </citation>
    <scope>NUCLEOTIDE SEQUENCE [LARGE SCALE GENOMIC DNA]</scope>
    <source>
        <strain evidence="9 10">ATCC 30894</strain>
    </source>
</reference>
<gene>
    <name evidence="9" type="ORF">FDP41_003236</name>
</gene>
<dbReference type="InterPro" id="IPR004621">
    <property type="entry name" value="Fadh2_euk"/>
</dbReference>
<accession>A0A6A5BUH5</accession>
<protein>
    <recommendedName>
        <fullName evidence="8">MTHFR SAM-binding regulatory domain-containing protein</fullName>
    </recommendedName>
</protein>
<dbReference type="AlphaFoldDB" id="A0A6A5BUH5"/>
<dbReference type="GO" id="GO:0035999">
    <property type="term" value="P:tetrahydrofolate interconversion"/>
    <property type="evidence" value="ECO:0007669"/>
    <property type="project" value="UniProtKB-UniPathway"/>
</dbReference>
<proteinExistence type="inferred from homology"/>
<dbReference type="NCBIfam" id="TIGR00677">
    <property type="entry name" value="fadh2_euk"/>
    <property type="match status" value="1"/>
</dbReference>
<dbReference type="Pfam" id="PF21895">
    <property type="entry name" value="MTHFR_C"/>
    <property type="match status" value="1"/>
</dbReference>
<dbReference type="SUPFAM" id="SSF51730">
    <property type="entry name" value="FAD-linked oxidoreductase"/>
    <property type="match status" value="1"/>
</dbReference>
<dbReference type="InterPro" id="IPR003171">
    <property type="entry name" value="Mehydrof_redctse-like"/>
</dbReference>
<dbReference type="InterPro" id="IPR029041">
    <property type="entry name" value="FAD-linked_oxidoreductase-like"/>
</dbReference>
<dbReference type="Proteomes" id="UP000444721">
    <property type="component" value="Unassembled WGS sequence"/>
</dbReference>
<keyword evidence="10" id="KW-1185">Reference proteome</keyword>
<evidence type="ECO:0000259" key="8">
    <source>
        <dbReference type="Pfam" id="PF21895"/>
    </source>
</evidence>
<sequence>MKIIDKINQCIEENKTFYSFEYFPPKTDAGVENLYQRLQRMTKFAPLFIDITWGAGGSTAGKTIEIGATAQNMIGVETQIHMTCTNMKVEELDKAIQTAKDLGISNILALRGDPPLGTEEWEQTDGGFTHAKDLITYIRNKHGDYFGVSCAGYSEGHPDGDYEKDLHFLKEKYDAGADFVITQLFYDWQQFLKFVKDAREIGIKCPIIPGIMPINNHSSWQRMTSFCKTRIPEEMKEEMSKLNLEDDNEVKAYGIKLCITMCRALLNNGIRGLHFYTLNLEKSTESILEGLELCPKESIPRSLPWVKPANAKRLTEEVRPIFWSNRVKSYIDRTQHWDEFPNGRWSDSRSPAFGELGEEIAYFYRRKFGDKENQITAWGKEHDSIESISNVFVNFIEGKIPFLPWNEQHTSPETNIIKDQLVFLNKHGFLTTNSQPKVNGVPSSDKNVGWGPKNGYVYQKAYVECFISPAQLDVLEKVVAEKYPMITYQALAKDGKARSNIREDSTYVNAVTWGVFPGQQILQPTVVDSNAFLVWKDEAFHILDTHWLSLYDENSNAHKLLKSISDEWYLLNIVDNDYIHGDIFALFKDVVARKQ</sequence>
<comment type="cofactor">
    <cofactor evidence="1">
        <name>FAD</name>
        <dbReference type="ChEBI" id="CHEBI:57692"/>
    </cofactor>
</comment>
<dbReference type="RefSeq" id="XP_044562627.1">
    <property type="nucleotide sequence ID" value="XM_044706518.1"/>
</dbReference>
<dbReference type="VEuPathDB" id="AmoebaDB:NF0039330"/>
<name>A0A6A5BUH5_NAEFO</name>
<evidence type="ECO:0000256" key="7">
    <source>
        <dbReference type="ARBA" id="ARBA00023002"/>
    </source>
</evidence>
<evidence type="ECO:0000256" key="5">
    <source>
        <dbReference type="ARBA" id="ARBA00022827"/>
    </source>
</evidence>
<dbReference type="PANTHER" id="PTHR45754:SF3">
    <property type="entry name" value="METHYLENETETRAHYDROFOLATE REDUCTASE (NADPH)"/>
    <property type="match status" value="1"/>
</dbReference>
<feature type="domain" description="MTHFR SAM-binding regulatory" evidence="8">
    <location>
        <begin position="301"/>
        <end position="581"/>
    </location>
</feature>
<dbReference type="InterPro" id="IPR053806">
    <property type="entry name" value="MTHFR_C"/>
</dbReference>
<evidence type="ECO:0000256" key="6">
    <source>
        <dbReference type="ARBA" id="ARBA00022857"/>
    </source>
</evidence>
<dbReference type="UniPathway" id="UPA00193"/>
<evidence type="ECO:0000313" key="10">
    <source>
        <dbReference type="Proteomes" id="UP000444721"/>
    </source>
</evidence>
<dbReference type="OMA" id="AWKEEFY"/>
<dbReference type="PANTHER" id="PTHR45754">
    <property type="entry name" value="METHYLENETETRAHYDROFOLATE REDUCTASE"/>
    <property type="match status" value="1"/>
</dbReference>
<dbReference type="GO" id="GO:0009086">
    <property type="term" value="P:methionine biosynthetic process"/>
    <property type="evidence" value="ECO:0007669"/>
    <property type="project" value="TreeGrafter"/>
</dbReference>
<evidence type="ECO:0000256" key="2">
    <source>
        <dbReference type="ARBA" id="ARBA00004777"/>
    </source>
</evidence>
<organism evidence="9 10">
    <name type="scientific">Naegleria fowleri</name>
    <name type="common">Brain eating amoeba</name>
    <dbReference type="NCBI Taxonomy" id="5763"/>
    <lineage>
        <taxon>Eukaryota</taxon>
        <taxon>Discoba</taxon>
        <taxon>Heterolobosea</taxon>
        <taxon>Tetramitia</taxon>
        <taxon>Eutetramitia</taxon>
        <taxon>Vahlkampfiidae</taxon>
        <taxon>Naegleria</taxon>
    </lineage>
</organism>
<comment type="similarity">
    <text evidence="3">Belongs to the methylenetetrahydrofolate reductase family.</text>
</comment>
<dbReference type="VEuPathDB" id="AmoebaDB:FDP41_003236"/>
<keyword evidence="6" id="KW-0521">NADP</keyword>
<dbReference type="GeneID" id="68110454"/>
<dbReference type="OrthoDB" id="16284at2759"/>
<dbReference type="GO" id="GO:0004489">
    <property type="term" value="F:methylenetetrahydrofolate reductase [NAD(P)H] activity"/>
    <property type="evidence" value="ECO:0007669"/>
    <property type="project" value="InterPro"/>
</dbReference>
<evidence type="ECO:0000256" key="1">
    <source>
        <dbReference type="ARBA" id="ARBA00001974"/>
    </source>
</evidence>
<keyword evidence="4" id="KW-0285">Flavoprotein</keyword>
<dbReference type="VEuPathDB" id="AmoebaDB:NfTy_059850"/>
<evidence type="ECO:0000313" key="9">
    <source>
        <dbReference type="EMBL" id="KAF0977914.1"/>
    </source>
</evidence>
<dbReference type="Gene3D" id="3.20.20.220">
    <property type="match status" value="1"/>
</dbReference>
<evidence type="ECO:0000256" key="4">
    <source>
        <dbReference type="ARBA" id="ARBA00022630"/>
    </source>
</evidence>
<comment type="pathway">
    <text evidence="2">One-carbon metabolism; tetrahydrofolate interconversion.</text>
</comment>
<dbReference type="GO" id="GO:0005829">
    <property type="term" value="C:cytosol"/>
    <property type="evidence" value="ECO:0007669"/>
    <property type="project" value="TreeGrafter"/>
</dbReference>
<evidence type="ECO:0000256" key="3">
    <source>
        <dbReference type="ARBA" id="ARBA00006743"/>
    </source>
</evidence>
<comment type="caution">
    <text evidence="9">The sequence shown here is derived from an EMBL/GenBank/DDBJ whole genome shotgun (WGS) entry which is preliminary data.</text>
</comment>
<keyword evidence="7" id="KW-0560">Oxidoreductase</keyword>
<dbReference type="FunFam" id="3.20.20.220:FF:000002">
    <property type="entry name" value="Methylenetetrahydrofolate reductase"/>
    <property type="match status" value="1"/>
</dbReference>
<dbReference type="Pfam" id="PF02219">
    <property type="entry name" value="MTHFR"/>
    <property type="match status" value="1"/>
</dbReference>
<dbReference type="CDD" id="cd00537">
    <property type="entry name" value="MTHFR"/>
    <property type="match status" value="1"/>
</dbReference>
<dbReference type="GO" id="GO:0071949">
    <property type="term" value="F:FAD binding"/>
    <property type="evidence" value="ECO:0007669"/>
    <property type="project" value="TreeGrafter"/>
</dbReference>
<keyword evidence="5" id="KW-0274">FAD</keyword>